<dbReference type="Pfam" id="PF13462">
    <property type="entry name" value="Thioredoxin_4"/>
    <property type="match status" value="1"/>
</dbReference>
<keyword evidence="9" id="KW-1185">Reference proteome</keyword>
<evidence type="ECO:0000259" key="7">
    <source>
        <dbReference type="PROSITE" id="PS51352"/>
    </source>
</evidence>
<proteinExistence type="inferred from homology"/>
<evidence type="ECO:0000256" key="1">
    <source>
        <dbReference type="ARBA" id="ARBA00005791"/>
    </source>
</evidence>
<keyword evidence="3" id="KW-0560">Oxidoreductase</keyword>
<reference evidence="8 9" key="1">
    <citation type="submission" date="2018-07" db="EMBL/GenBank/DDBJ databases">
        <title>Genomic Encyclopedia of Type Strains, Phase IV (KMG-IV): sequencing the most valuable type-strain genomes for metagenomic binning, comparative biology and taxonomic classification.</title>
        <authorList>
            <person name="Goeker M."/>
        </authorList>
    </citation>
    <scope>NUCLEOTIDE SEQUENCE [LARGE SCALE GENOMIC DNA]</scope>
    <source>
        <strain evidence="8 9">DSM 25281</strain>
    </source>
</reference>
<dbReference type="PROSITE" id="PS51352">
    <property type="entry name" value="THIOREDOXIN_2"/>
    <property type="match status" value="1"/>
</dbReference>
<organism evidence="8 9">
    <name type="scientific">Falsibacillus pallidus</name>
    <dbReference type="NCBI Taxonomy" id="493781"/>
    <lineage>
        <taxon>Bacteria</taxon>
        <taxon>Bacillati</taxon>
        <taxon>Bacillota</taxon>
        <taxon>Bacilli</taxon>
        <taxon>Bacillales</taxon>
        <taxon>Bacillaceae</taxon>
        <taxon>Falsibacillus</taxon>
    </lineage>
</organism>
<keyword evidence="4" id="KW-1015">Disulfide bond</keyword>
<dbReference type="RefSeq" id="WP_114744588.1">
    <property type="nucleotide sequence ID" value="NZ_QQAY01000002.1"/>
</dbReference>
<keyword evidence="5" id="KW-0676">Redox-active center</keyword>
<dbReference type="PANTHER" id="PTHR13887:SF14">
    <property type="entry name" value="DISULFIDE BOND FORMATION PROTEIN D"/>
    <property type="match status" value="1"/>
</dbReference>
<keyword evidence="6" id="KW-1133">Transmembrane helix</keyword>
<dbReference type="PANTHER" id="PTHR13887">
    <property type="entry name" value="GLUTATHIONE S-TRANSFERASE KAPPA"/>
    <property type="match status" value="1"/>
</dbReference>
<dbReference type="InterPro" id="IPR036249">
    <property type="entry name" value="Thioredoxin-like_sf"/>
</dbReference>
<evidence type="ECO:0000256" key="6">
    <source>
        <dbReference type="SAM" id="Phobius"/>
    </source>
</evidence>
<evidence type="ECO:0000256" key="4">
    <source>
        <dbReference type="ARBA" id="ARBA00023157"/>
    </source>
</evidence>
<dbReference type="Gene3D" id="3.40.30.10">
    <property type="entry name" value="Glutaredoxin"/>
    <property type="match status" value="1"/>
</dbReference>
<dbReference type="AlphaFoldDB" id="A0A370GTB8"/>
<evidence type="ECO:0000256" key="2">
    <source>
        <dbReference type="ARBA" id="ARBA00022729"/>
    </source>
</evidence>
<name>A0A370GTB8_9BACI</name>
<feature type="transmembrane region" description="Helical" evidence="6">
    <location>
        <begin position="20"/>
        <end position="38"/>
    </location>
</feature>
<sequence>MAKSNQKPSKQTPKSSARLVYWVGGIVLLVIIAIIFIGKQSNHVEKQDAFSYKDQPYLGEKSAPVNIVEFGDYKCPYCKAFNESFVPEIKKQVVDTGKAKFYFINYAFINVDSKRAAKFAETVYKELGNETFWKFHDLLYEKQPDDKKYEQMDYYTDEFLEKTLAEIADQKEVDQVVKAYQNGEGDAPFQKDMDTVKELKVESTPTLFINGKQFNGKTFDDFIKMVNKAEKES</sequence>
<dbReference type="InterPro" id="IPR013766">
    <property type="entry name" value="Thioredoxin_domain"/>
</dbReference>
<keyword evidence="6" id="KW-0812">Transmembrane</keyword>
<dbReference type="InterPro" id="IPR012336">
    <property type="entry name" value="Thioredoxin-like_fold"/>
</dbReference>
<dbReference type="Proteomes" id="UP000255326">
    <property type="component" value="Unassembled WGS sequence"/>
</dbReference>
<evidence type="ECO:0000256" key="5">
    <source>
        <dbReference type="ARBA" id="ARBA00023284"/>
    </source>
</evidence>
<gene>
    <name evidence="8" type="ORF">DFR59_102408</name>
</gene>
<evidence type="ECO:0000313" key="8">
    <source>
        <dbReference type="EMBL" id="RDI45774.1"/>
    </source>
</evidence>
<keyword evidence="2" id="KW-0732">Signal</keyword>
<dbReference type="OrthoDB" id="117402at2"/>
<evidence type="ECO:0000256" key="3">
    <source>
        <dbReference type="ARBA" id="ARBA00023002"/>
    </source>
</evidence>
<comment type="similarity">
    <text evidence="1">Belongs to the thioredoxin family. DsbA subfamily.</text>
</comment>
<accession>A0A370GTB8</accession>
<dbReference type="SUPFAM" id="SSF52833">
    <property type="entry name" value="Thioredoxin-like"/>
    <property type="match status" value="1"/>
</dbReference>
<feature type="domain" description="Thioredoxin" evidence="7">
    <location>
        <begin position="6"/>
        <end position="201"/>
    </location>
</feature>
<dbReference type="EMBL" id="QQAY01000002">
    <property type="protein sequence ID" value="RDI45774.1"/>
    <property type="molecule type" value="Genomic_DNA"/>
</dbReference>
<dbReference type="GO" id="GO:0016491">
    <property type="term" value="F:oxidoreductase activity"/>
    <property type="evidence" value="ECO:0007669"/>
    <property type="project" value="UniProtKB-KW"/>
</dbReference>
<evidence type="ECO:0000313" key="9">
    <source>
        <dbReference type="Proteomes" id="UP000255326"/>
    </source>
</evidence>
<keyword evidence="6" id="KW-0472">Membrane</keyword>
<comment type="caution">
    <text evidence="8">The sequence shown here is derived from an EMBL/GenBank/DDBJ whole genome shotgun (WGS) entry which is preliminary data.</text>
</comment>
<protein>
    <submittedName>
        <fullName evidence="8">Thioredoxin-like protein</fullName>
    </submittedName>
</protein>